<dbReference type="AlphaFoldDB" id="A0A2W4LIH2"/>
<dbReference type="InterPro" id="IPR028989">
    <property type="entry name" value="RimP_N"/>
</dbReference>
<dbReference type="NCBIfam" id="NF000930">
    <property type="entry name" value="PRK00092.2-2"/>
    <property type="match status" value="1"/>
</dbReference>
<dbReference type="GO" id="GO:0006412">
    <property type="term" value="P:translation"/>
    <property type="evidence" value="ECO:0007669"/>
    <property type="project" value="TreeGrafter"/>
</dbReference>
<evidence type="ECO:0000256" key="2">
    <source>
        <dbReference type="ARBA" id="ARBA00022517"/>
    </source>
</evidence>
<feature type="region of interest" description="Disordered" evidence="4">
    <location>
        <begin position="161"/>
        <end position="207"/>
    </location>
</feature>
<evidence type="ECO:0000313" key="6">
    <source>
        <dbReference type="EMBL" id="PZM97433.1"/>
    </source>
</evidence>
<accession>A0A2W4LIH2</accession>
<organism evidence="6">
    <name type="scientific">Thermocrispum agreste</name>
    <dbReference type="NCBI Taxonomy" id="37925"/>
    <lineage>
        <taxon>Bacteria</taxon>
        <taxon>Bacillati</taxon>
        <taxon>Actinomycetota</taxon>
        <taxon>Actinomycetes</taxon>
        <taxon>Pseudonocardiales</taxon>
        <taxon>Pseudonocardiaceae</taxon>
        <taxon>Thermocrispum</taxon>
    </lineage>
</organism>
<evidence type="ECO:0000256" key="4">
    <source>
        <dbReference type="SAM" id="MobiDB-lite"/>
    </source>
</evidence>
<dbReference type="GO" id="GO:0000028">
    <property type="term" value="P:ribosomal small subunit assembly"/>
    <property type="evidence" value="ECO:0007669"/>
    <property type="project" value="TreeGrafter"/>
</dbReference>
<dbReference type="PANTHER" id="PTHR33867">
    <property type="entry name" value="RIBOSOME MATURATION FACTOR RIMP"/>
    <property type="match status" value="1"/>
</dbReference>
<dbReference type="GO" id="GO:0005829">
    <property type="term" value="C:cytosol"/>
    <property type="evidence" value="ECO:0007669"/>
    <property type="project" value="TreeGrafter"/>
</dbReference>
<dbReference type="STRING" id="1111738.GCA_000427905_02534"/>
<proteinExistence type="inferred from homology"/>
<comment type="function">
    <text evidence="3">Required for maturation of 30S ribosomal subunits.</text>
</comment>
<dbReference type="SUPFAM" id="SSF75420">
    <property type="entry name" value="YhbC-like, N-terminal domain"/>
    <property type="match status" value="1"/>
</dbReference>
<sequence>MTNDLAKRLEPIVVDVVDGLGFDLDSLEVQQAGRKKLVKVVVDADDGIGLDEIADTSRALSRKLDEHDHLIAGAYTLEVTSPGLNRPLTQRRHWRRARYRLVKITPAEGEPFVGRVGYAGEKSVRVLVGKQFVDVAYADVATAVVEVEFKQPPADELRMIEEDEAEQAALHGADSPDPGSGRHTGRKAAGTGKPASRCSATKEDDAR</sequence>
<dbReference type="Gene3D" id="3.30.300.70">
    <property type="entry name" value="RimP-like superfamily, N-terminal"/>
    <property type="match status" value="1"/>
</dbReference>
<keyword evidence="1 3" id="KW-0963">Cytoplasm</keyword>
<dbReference type="InterPro" id="IPR003728">
    <property type="entry name" value="Ribosome_maturation_RimP"/>
</dbReference>
<comment type="subcellular location">
    <subcellularLocation>
        <location evidence="3">Cytoplasm</location>
    </subcellularLocation>
</comment>
<comment type="similarity">
    <text evidence="3">Belongs to the RimP family.</text>
</comment>
<dbReference type="Pfam" id="PF02576">
    <property type="entry name" value="RimP_N"/>
    <property type="match status" value="1"/>
</dbReference>
<evidence type="ECO:0000259" key="5">
    <source>
        <dbReference type="Pfam" id="PF02576"/>
    </source>
</evidence>
<dbReference type="EMBL" id="QGUI01000311">
    <property type="protein sequence ID" value="PZM97433.1"/>
    <property type="molecule type" value="Genomic_DNA"/>
</dbReference>
<gene>
    <name evidence="3" type="primary">rimP</name>
    <name evidence="6" type="ORF">DIU77_09305</name>
</gene>
<feature type="domain" description="Ribosome maturation factor RimP N-terminal" evidence="5">
    <location>
        <begin position="13"/>
        <end position="84"/>
    </location>
</feature>
<keyword evidence="2 3" id="KW-0690">Ribosome biogenesis</keyword>
<dbReference type="PANTHER" id="PTHR33867:SF1">
    <property type="entry name" value="RIBOSOME MATURATION FACTOR RIMP"/>
    <property type="match status" value="1"/>
</dbReference>
<protein>
    <recommendedName>
        <fullName evidence="3">Ribosome maturation factor RimP</fullName>
    </recommendedName>
</protein>
<evidence type="ECO:0000256" key="1">
    <source>
        <dbReference type="ARBA" id="ARBA00022490"/>
    </source>
</evidence>
<dbReference type="HAMAP" id="MF_01077">
    <property type="entry name" value="RimP"/>
    <property type="match status" value="1"/>
</dbReference>
<dbReference type="InterPro" id="IPR035956">
    <property type="entry name" value="RimP_N_sf"/>
</dbReference>
<name>A0A2W4LIH2_9PSEU</name>
<reference evidence="6" key="1">
    <citation type="submission" date="2018-05" db="EMBL/GenBank/DDBJ databases">
        <authorList>
            <person name="Lanie J.A."/>
            <person name="Ng W.-L."/>
            <person name="Kazmierczak K.M."/>
            <person name="Andrzejewski T.M."/>
            <person name="Davidsen T.M."/>
            <person name="Wayne K.J."/>
            <person name="Tettelin H."/>
            <person name="Glass J.I."/>
            <person name="Rusch D."/>
            <person name="Podicherti R."/>
            <person name="Tsui H.-C.T."/>
            <person name="Winkler M.E."/>
        </authorList>
    </citation>
    <scope>NUCLEOTIDE SEQUENCE</scope>
    <source>
        <strain evidence="6">ZC4RG45</strain>
    </source>
</reference>
<evidence type="ECO:0000256" key="3">
    <source>
        <dbReference type="HAMAP-Rule" id="MF_01077"/>
    </source>
</evidence>
<comment type="caution">
    <text evidence="6">The sequence shown here is derived from an EMBL/GenBank/DDBJ whole genome shotgun (WGS) entry which is preliminary data.</text>
</comment>